<sequence length="84" mass="9149">MRPFIDGQPVGFLLIVSGTIYIHPAAIQDEGTVVPAALAILGKTPVDKVLAHRILRLRLPCPSRYFTEEAAAIQWLEKQLAGKG</sequence>
<gene>
    <name evidence="2" type="ORF">DBZ45_12735</name>
</gene>
<dbReference type="Gene3D" id="3.40.970.30">
    <property type="entry name" value="yp_829618.1 like domains"/>
    <property type="match status" value="1"/>
</dbReference>
<dbReference type="InterPro" id="IPR056695">
    <property type="entry name" value="DUF7793"/>
</dbReference>
<evidence type="ECO:0000313" key="3">
    <source>
        <dbReference type="Proteomes" id="UP000249166"/>
    </source>
</evidence>
<protein>
    <recommendedName>
        <fullName evidence="1">DUF7793 domain-containing protein</fullName>
    </recommendedName>
</protein>
<evidence type="ECO:0000313" key="2">
    <source>
        <dbReference type="EMBL" id="RAM36933.1"/>
    </source>
</evidence>
<dbReference type="Proteomes" id="UP000249166">
    <property type="component" value="Unassembled WGS sequence"/>
</dbReference>
<comment type="caution">
    <text evidence="2">The sequence shown here is derived from an EMBL/GenBank/DDBJ whole genome shotgun (WGS) entry which is preliminary data.</text>
</comment>
<dbReference type="EMBL" id="QLNP01000081">
    <property type="protein sequence ID" value="RAM36933.1"/>
    <property type="molecule type" value="Genomic_DNA"/>
</dbReference>
<evidence type="ECO:0000259" key="1">
    <source>
        <dbReference type="Pfam" id="PF25056"/>
    </source>
</evidence>
<accession>A0A328HIU4</accession>
<proteinExistence type="predicted"/>
<feature type="domain" description="DUF7793" evidence="1">
    <location>
        <begin position="27"/>
        <end position="78"/>
    </location>
</feature>
<dbReference type="AlphaFoldDB" id="A0A328HIU4"/>
<reference evidence="2 3" key="1">
    <citation type="submission" date="2018-04" db="EMBL/GenBank/DDBJ databases">
        <title>Bacteria isolated from cave deposits of Manipur.</title>
        <authorList>
            <person name="Sahoo D."/>
            <person name="Sarangthem I."/>
            <person name="Nandeibam J."/>
        </authorList>
    </citation>
    <scope>NUCLEOTIDE SEQUENCE [LARGE SCALE GENOMIC DNA]</scope>
    <source>
        <strain evidence="3">mrc11</strain>
    </source>
</reference>
<dbReference type="Pfam" id="PF25056">
    <property type="entry name" value="DUF7793"/>
    <property type="match status" value="1"/>
</dbReference>
<organism evidence="2 3">
    <name type="scientific">Arthrobacter globiformis</name>
    <dbReference type="NCBI Taxonomy" id="1665"/>
    <lineage>
        <taxon>Bacteria</taxon>
        <taxon>Bacillati</taxon>
        <taxon>Actinomycetota</taxon>
        <taxon>Actinomycetes</taxon>
        <taxon>Micrococcales</taxon>
        <taxon>Micrococcaceae</taxon>
        <taxon>Arthrobacter</taxon>
    </lineage>
</organism>
<name>A0A328HIU4_ARTGO</name>